<dbReference type="InterPro" id="IPR023908">
    <property type="entry name" value="xxxLxxG_rpt"/>
</dbReference>
<dbReference type="KEGG" id="psua:FLK61_26655"/>
<feature type="signal peptide" evidence="1">
    <location>
        <begin position="1"/>
        <end position="22"/>
    </location>
</feature>
<evidence type="ECO:0000313" key="2">
    <source>
        <dbReference type="EMBL" id="QKS70339.1"/>
    </source>
</evidence>
<accession>A0A859FAQ9</accession>
<gene>
    <name evidence="2" type="ORF">FLK61_26655</name>
</gene>
<protein>
    <submittedName>
        <fullName evidence="2">YhgE/Pip domain-containing protein</fullName>
    </submittedName>
</protein>
<keyword evidence="3" id="KW-1185">Reference proteome</keyword>
<evidence type="ECO:0000256" key="1">
    <source>
        <dbReference type="SAM" id="SignalP"/>
    </source>
</evidence>
<dbReference type="NCBIfam" id="TIGR03057">
    <property type="entry name" value="xxxLxxG_by_4"/>
    <property type="match status" value="1"/>
</dbReference>
<dbReference type="SUPFAM" id="SSF58104">
    <property type="entry name" value="Methyl-accepting chemotaxis protein (MCP) signaling domain"/>
    <property type="match status" value="1"/>
</dbReference>
<feature type="chain" id="PRO_5032278847" evidence="1">
    <location>
        <begin position="23"/>
        <end position="594"/>
    </location>
</feature>
<keyword evidence="1" id="KW-0732">Signal</keyword>
<dbReference type="EMBL" id="CP041372">
    <property type="protein sequence ID" value="QKS70339.1"/>
    <property type="molecule type" value="Genomic_DNA"/>
</dbReference>
<reference evidence="3" key="1">
    <citation type="submission" date="2019-07" db="EMBL/GenBank/DDBJ databases">
        <title>Bacillus alkalisoli sp. nov. isolated from saline soil.</title>
        <authorList>
            <person name="Sun J.-Q."/>
            <person name="Xu L."/>
        </authorList>
    </citation>
    <scope>NUCLEOTIDE SEQUENCE [LARGE SCALE GENOMIC DNA]</scope>
    <source>
        <strain evidence="3">M4U3P1</strain>
    </source>
</reference>
<dbReference type="RefSeq" id="WP_176008380.1">
    <property type="nucleotide sequence ID" value="NZ_CP041372.2"/>
</dbReference>
<sequence length="594" mass="63061">MNRTKTLSIMLAVLLVAPTATLAEGTGEFEQKDEVIYANLNATGEQQQLYVVNNFSVTEPGTIIDFGDYTSVSNLTDLYEITQDGEEITLQAETAEEFYYQGNLEEAPLPWSFDFTYHLDGEEREASELAGATGPVEIELDVTQNTAGEAAFFENYLLQVTMTFDSDRVRNIEAADGTVANAGKDRQVTFTLMPETEGTFTVAADVEEFEMAAVEIAGVPSNIPFDAPDTDDLQGELVPLADATASVSEGVGELRDGISGLNNGVGELESGSASFRDGLNQLDANSSELVSGSAAIRDALEEMSGSLSGSTGDMGLGGLAEVSGSLREIAGGLDEVSEGLSELNSSYAQAYGALSDAINAIPEGAASEADIQALYESGADQQVVDQLVASQRAALAVKETYGATNAAFAAVQPALQESTGALGEMSSGLRTIASELDAAADSNDMQRGIQELSSGLQQLSSEYGSFHSGLRDYTAGVSDLAGGYRELNSGIGDLRGGVQELLSGANTLYDGTEELAEETSDLPNQVQVQIDELVAELDHSDFEPISFVSDQNENIGTVQFVIRTEAIEVEEQEAEEIEEEEATGFWQKLVDLFR</sequence>
<dbReference type="AlphaFoldDB" id="A0A859FAQ9"/>
<name>A0A859FAQ9_9BACI</name>
<dbReference type="Proteomes" id="UP000318138">
    <property type="component" value="Chromosome"/>
</dbReference>
<evidence type="ECO:0000313" key="3">
    <source>
        <dbReference type="Proteomes" id="UP000318138"/>
    </source>
</evidence>
<dbReference type="Gene3D" id="1.10.287.950">
    <property type="entry name" value="Methyl-accepting chemotaxis protein"/>
    <property type="match status" value="1"/>
</dbReference>
<organism evidence="2 3">
    <name type="scientific">Paenalkalicoccus suaedae</name>
    <dbReference type="NCBI Taxonomy" id="2592382"/>
    <lineage>
        <taxon>Bacteria</taxon>
        <taxon>Bacillati</taxon>
        <taxon>Bacillota</taxon>
        <taxon>Bacilli</taxon>
        <taxon>Bacillales</taxon>
        <taxon>Bacillaceae</taxon>
        <taxon>Paenalkalicoccus</taxon>
    </lineage>
</organism>
<proteinExistence type="predicted"/>